<sequence>IIVVKNIEDSIADLSLEYDEDETIQIGAESSESEALYANCFVGMFLTSSVVNFQAMRLTLANFWHPIGGVSILNLGNERFLFQFYFEVDVDKVEKNGSWNFNSHLLVLHRLKEEEDPLSVQLNWVDFWMLIHDLPLGFMSEAVARQLGSFIEVFLEYDASMTQLGYKRIMRLKVRIDVRKPLKKKKKLTLPNGESIYVRFEYEKLTLFCFLCGKLRHGETFYPIRAHNPLQEYVFHWDISLRAQLRKILASKSRWFVEDDGCGTSIYGNCNTHNLYLSPKQGYETLPNFTD</sequence>
<feature type="domain" description="Zinc knuckle CX2CX4HX4C" evidence="2">
    <location>
        <begin position="176"/>
        <end position="222"/>
    </location>
</feature>
<feature type="domain" description="DUF4283" evidence="1">
    <location>
        <begin position="38"/>
        <end position="117"/>
    </location>
</feature>
<dbReference type="InterPro" id="IPR040256">
    <property type="entry name" value="At4g02000-like"/>
</dbReference>
<feature type="non-terminal residue" evidence="3">
    <location>
        <position position="1"/>
    </location>
</feature>
<dbReference type="InterPro" id="IPR025836">
    <property type="entry name" value="Zn_knuckle_CX2CX4HX4C"/>
</dbReference>
<dbReference type="AlphaFoldDB" id="A0A7J8MJ77"/>
<name>A0A7J8MJ77_9ROSI</name>
<dbReference type="EMBL" id="JABEZX010000009">
    <property type="protein sequence ID" value="MBA0564696.1"/>
    <property type="molecule type" value="Genomic_DNA"/>
</dbReference>
<dbReference type="Proteomes" id="UP000593572">
    <property type="component" value="Unassembled WGS sequence"/>
</dbReference>
<dbReference type="InterPro" id="IPR025558">
    <property type="entry name" value="DUF4283"/>
</dbReference>
<dbReference type="PANTHER" id="PTHR31286:SF153">
    <property type="entry name" value="DUF4283 DOMAIN PROTEIN"/>
    <property type="match status" value="1"/>
</dbReference>
<dbReference type="Pfam" id="PF14392">
    <property type="entry name" value="zf-CCHC_4"/>
    <property type="match status" value="1"/>
</dbReference>
<keyword evidence="4" id="KW-1185">Reference proteome</keyword>
<dbReference type="Pfam" id="PF14111">
    <property type="entry name" value="DUF4283"/>
    <property type="match status" value="1"/>
</dbReference>
<proteinExistence type="predicted"/>
<protein>
    <recommendedName>
        <fullName evidence="5">DUF4283 domain-containing protein</fullName>
    </recommendedName>
</protein>
<evidence type="ECO:0000259" key="1">
    <source>
        <dbReference type="Pfam" id="PF14111"/>
    </source>
</evidence>
<evidence type="ECO:0008006" key="5">
    <source>
        <dbReference type="Google" id="ProtNLM"/>
    </source>
</evidence>
<evidence type="ECO:0000313" key="4">
    <source>
        <dbReference type="Proteomes" id="UP000593572"/>
    </source>
</evidence>
<dbReference type="PANTHER" id="PTHR31286">
    <property type="entry name" value="GLYCINE-RICH CELL WALL STRUCTURAL PROTEIN 1.8-LIKE"/>
    <property type="match status" value="1"/>
</dbReference>
<evidence type="ECO:0000259" key="2">
    <source>
        <dbReference type="Pfam" id="PF14392"/>
    </source>
</evidence>
<organism evidence="3 4">
    <name type="scientific">Gossypium lobatum</name>
    <dbReference type="NCBI Taxonomy" id="34289"/>
    <lineage>
        <taxon>Eukaryota</taxon>
        <taxon>Viridiplantae</taxon>
        <taxon>Streptophyta</taxon>
        <taxon>Embryophyta</taxon>
        <taxon>Tracheophyta</taxon>
        <taxon>Spermatophyta</taxon>
        <taxon>Magnoliopsida</taxon>
        <taxon>eudicotyledons</taxon>
        <taxon>Gunneridae</taxon>
        <taxon>Pentapetalae</taxon>
        <taxon>rosids</taxon>
        <taxon>malvids</taxon>
        <taxon>Malvales</taxon>
        <taxon>Malvaceae</taxon>
        <taxon>Malvoideae</taxon>
        <taxon>Gossypium</taxon>
    </lineage>
</organism>
<reference evidence="3 4" key="1">
    <citation type="journal article" date="2019" name="Genome Biol. Evol.">
        <title>Insights into the evolution of the New World diploid cottons (Gossypium, subgenus Houzingenia) based on genome sequencing.</title>
        <authorList>
            <person name="Grover C.E."/>
            <person name="Arick M.A. 2nd"/>
            <person name="Thrash A."/>
            <person name="Conover J.L."/>
            <person name="Sanders W.S."/>
            <person name="Peterson D.G."/>
            <person name="Frelichowski J.E."/>
            <person name="Scheffler J.A."/>
            <person name="Scheffler B.E."/>
            <person name="Wendel J.F."/>
        </authorList>
    </citation>
    <scope>NUCLEOTIDE SEQUENCE [LARGE SCALE GENOMIC DNA]</scope>
    <source>
        <strain evidence="3">157</strain>
        <tissue evidence="3">Leaf</tissue>
    </source>
</reference>
<gene>
    <name evidence="3" type="ORF">Golob_009615</name>
</gene>
<accession>A0A7J8MJ77</accession>
<comment type="caution">
    <text evidence="3">The sequence shown here is derived from an EMBL/GenBank/DDBJ whole genome shotgun (WGS) entry which is preliminary data.</text>
</comment>
<evidence type="ECO:0000313" key="3">
    <source>
        <dbReference type="EMBL" id="MBA0564696.1"/>
    </source>
</evidence>